<dbReference type="Proteomes" id="UP000549971">
    <property type="component" value="Unassembled WGS sequence"/>
</dbReference>
<protein>
    <submittedName>
        <fullName evidence="1">Uncharacterized protein</fullName>
    </submittedName>
</protein>
<evidence type="ECO:0000313" key="1">
    <source>
        <dbReference type="EMBL" id="MBB5836297.1"/>
    </source>
</evidence>
<gene>
    <name evidence="1" type="ORF">HDA39_003031</name>
</gene>
<comment type="caution">
    <text evidence="1">The sequence shown here is derived from an EMBL/GenBank/DDBJ whole genome shotgun (WGS) entry which is preliminary data.</text>
</comment>
<dbReference type="AlphaFoldDB" id="A0A7W9MUJ6"/>
<dbReference type="EMBL" id="JACHMY010000001">
    <property type="protein sequence ID" value="MBB5836297.1"/>
    <property type="molecule type" value="Genomic_DNA"/>
</dbReference>
<evidence type="ECO:0000313" key="2">
    <source>
        <dbReference type="Proteomes" id="UP000549971"/>
    </source>
</evidence>
<proteinExistence type="predicted"/>
<dbReference type="RefSeq" id="WP_184795833.1">
    <property type="nucleotide sequence ID" value="NZ_JACHMY010000001.1"/>
</dbReference>
<sequence>MQGAIAAAEPESLDAPGSLEGGATCGLKGLSHYLIEHKVRLPEVFVEHVRTQREQLDDHEIDDSWWRGFRR</sequence>
<name>A0A7W9MUJ6_9ACTN</name>
<keyword evidence="2" id="KW-1185">Reference proteome</keyword>
<reference evidence="1 2" key="1">
    <citation type="submission" date="2020-08" db="EMBL/GenBank/DDBJ databases">
        <title>Sequencing the genomes of 1000 actinobacteria strains.</title>
        <authorList>
            <person name="Klenk H.-P."/>
        </authorList>
    </citation>
    <scope>NUCLEOTIDE SEQUENCE [LARGE SCALE GENOMIC DNA]</scope>
    <source>
        <strain evidence="1 2">DSM 28967</strain>
    </source>
</reference>
<accession>A0A7W9MUJ6</accession>
<organism evidence="1 2">
    <name type="scientific">Kribbella italica</name>
    <dbReference type="NCBI Taxonomy" id="1540520"/>
    <lineage>
        <taxon>Bacteria</taxon>
        <taxon>Bacillati</taxon>
        <taxon>Actinomycetota</taxon>
        <taxon>Actinomycetes</taxon>
        <taxon>Propionibacteriales</taxon>
        <taxon>Kribbellaceae</taxon>
        <taxon>Kribbella</taxon>
    </lineage>
</organism>